<evidence type="ECO:0000313" key="3">
    <source>
        <dbReference type="Proteomes" id="UP000274504"/>
    </source>
</evidence>
<feature type="signal peptide" evidence="1">
    <location>
        <begin position="1"/>
        <end position="27"/>
    </location>
</feature>
<name>A0A0R3SGT0_HYMDI</name>
<dbReference type="PANTHER" id="PTHR11440">
    <property type="entry name" value="LECITHIN-CHOLESTEROL ACYLTRANSFERASE-RELATED"/>
    <property type="match status" value="1"/>
</dbReference>
<dbReference type="GO" id="GO:0008374">
    <property type="term" value="F:O-acyltransferase activity"/>
    <property type="evidence" value="ECO:0007669"/>
    <property type="project" value="InterPro"/>
</dbReference>
<evidence type="ECO:0000313" key="2">
    <source>
        <dbReference type="EMBL" id="VDL44209.1"/>
    </source>
</evidence>
<accession>A0A0R3SGT0</accession>
<reference evidence="2 3" key="2">
    <citation type="submission" date="2018-11" db="EMBL/GenBank/DDBJ databases">
        <authorList>
            <consortium name="Pathogen Informatics"/>
        </authorList>
    </citation>
    <scope>NUCLEOTIDE SEQUENCE [LARGE SCALE GENOMIC DNA]</scope>
</reference>
<dbReference type="Pfam" id="PF02450">
    <property type="entry name" value="LCAT"/>
    <property type="match status" value="1"/>
</dbReference>
<dbReference type="Proteomes" id="UP000274504">
    <property type="component" value="Unassembled WGS sequence"/>
</dbReference>
<dbReference type="AlphaFoldDB" id="A0A0R3SGT0"/>
<protein>
    <submittedName>
        <fullName evidence="4">Lecithin-cholesterol acyltransferase-like 1</fullName>
    </submittedName>
</protein>
<dbReference type="STRING" id="6216.A0A0R3SGT0"/>
<gene>
    <name evidence="2" type="ORF">HDID_LOCUS4127</name>
</gene>
<keyword evidence="1" id="KW-0732">Signal</keyword>
<dbReference type="InterPro" id="IPR029058">
    <property type="entry name" value="AB_hydrolase_fold"/>
</dbReference>
<evidence type="ECO:0000313" key="4">
    <source>
        <dbReference type="WBParaSite" id="HDID_0000412901-mRNA-1"/>
    </source>
</evidence>
<sequence>MVYSVEAKVFALCSLLLLAAFCSTSNSFVISLDALRLLVKSEMPHPLILIPGDGGSQAYAQFRDCQSDPFPIWVDLRYLVSPRTFGDYFKLIYNNKTRTTEDNDKAIITFPGWGETWSVDNLDSRPHSVTKYFEDVTAAFIQNPYYVKNFTIRGAPFDFRKAPNENVDFVPKMKALVEETFTNGQNQKVVLLAHSMGSLYGLHFLNNQTVAWKRKYIKAFIVASAPLGGSIKALKIEASGKFSFYLDGQLN</sequence>
<reference evidence="4" key="1">
    <citation type="submission" date="2017-02" db="UniProtKB">
        <authorList>
            <consortium name="WormBaseParasite"/>
        </authorList>
    </citation>
    <scope>IDENTIFICATION</scope>
</reference>
<feature type="chain" id="PRO_5043131268" evidence="1">
    <location>
        <begin position="28"/>
        <end position="251"/>
    </location>
</feature>
<dbReference type="InterPro" id="IPR003386">
    <property type="entry name" value="LACT/PDAT_acylTrfase"/>
</dbReference>
<evidence type="ECO:0000256" key="1">
    <source>
        <dbReference type="SAM" id="SignalP"/>
    </source>
</evidence>
<dbReference type="WBParaSite" id="HDID_0000412901-mRNA-1">
    <property type="protein sequence ID" value="HDID_0000412901-mRNA-1"/>
    <property type="gene ID" value="HDID_0000412901"/>
</dbReference>
<organism evidence="4">
    <name type="scientific">Hymenolepis diminuta</name>
    <name type="common">Rat tapeworm</name>
    <dbReference type="NCBI Taxonomy" id="6216"/>
    <lineage>
        <taxon>Eukaryota</taxon>
        <taxon>Metazoa</taxon>
        <taxon>Spiralia</taxon>
        <taxon>Lophotrochozoa</taxon>
        <taxon>Platyhelminthes</taxon>
        <taxon>Cestoda</taxon>
        <taxon>Eucestoda</taxon>
        <taxon>Cyclophyllidea</taxon>
        <taxon>Hymenolepididae</taxon>
        <taxon>Hymenolepis</taxon>
    </lineage>
</organism>
<dbReference type="GO" id="GO:0006629">
    <property type="term" value="P:lipid metabolic process"/>
    <property type="evidence" value="ECO:0007669"/>
    <property type="project" value="InterPro"/>
</dbReference>
<dbReference type="SUPFAM" id="SSF53474">
    <property type="entry name" value="alpha/beta-Hydrolases"/>
    <property type="match status" value="1"/>
</dbReference>
<dbReference type="Gene3D" id="3.40.50.1820">
    <property type="entry name" value="alpha/beta hydrolase"/>
    <property type="match status" value="1"/>
</dbReference>
<proteinExistence type="predicted"/>
<dbReference type="OrthoDB" id="190846at2759"/>
<dbReference type="EMBL" id="UYSG01001457">
    <property type="protein sequence ID" value="VDL44209.1"/>
    <property type="molecule type" value="Genomic_DNA"/>
</dbReference>